<dbReference type="PANTHER" id="PTHR35006:SF2">
    <property type="entry name" value="GLYOXALASE FAMILY PROTEIN (AFU_ORTHOLOGUE AFUA_5G14830)"/>
    <property type="match status" value="1"/>
</dbReference>
<sequence>MSIDHIAYYTPTSVFKDEIAFLTASLKHLDIVELVRIPGMDNLVGLGKGQKAFLWVSGLDENKRTKLGDAMHVALAAESQEQVDIYHREALKAGGRCNGPPGIREVYHKGYYAAFVHTPAGMNLEVVYHDFGWLQK</sequence>
<evidence type="ECO:0008006" key="3">
    <source>
        <dbReference type="Google" id="ProtNLM"/>
    </source>
</evidence>
<organism evidence="1 2">
    <name type="scientific">Cyphellophora attinorum</name>
    <dbReference type="NCBI Taxonomy" id="1664694"/>
    <lineage>
        <taxon>Eukaryota</taxon>
        <taxon>Fungi</taxon>
        <taxon>Dikarya</taxon>
        <taxon>Ascomycota</taxon>
        <taxon>Pezizomycotina</taxon>
        <taxon>Eurotiomycetes</taxon>
        <taxon>Chaetothyriomycetidae</taxon>
        <taxon>Chaetothyriales</taxon>
        <taxon>Cyphellophoraceae</taxon>
        <taxon>Cyphellophora</taxon>
    </lineage>
</organism>
<name>A0A0N1HZL1_9EURO</name>
<dbReference type="VEuPathDB" id="FungiDB:AB675_8527"/>
<dbReference type="EMBL" id="LFJN01000003">
    <property type="protein sequence ID" value="KPI44274.1"/>
    <property type="molecule type" value="Genomic_DNA"/>
</dbReference>
<reference evidence="1 2" key="1">
    <citation type="submission" date="2015-06" db="EMBL/GenBank/DDBJ databases">
        <title>Draft genome of the ant-associated black yeast Phialophora attae CBS 131958.</title>
        <authorList>
            <person name="Moreno L.F."/>
            <person name="Stielow B.J."/>
            <person name="de Hoog S."/>
            <person name="Vicente V.A."/>
            <person name="Weiss V.A."/>
            <person name="de Vries M."/>
            <person name="Cruz L.M."/>
            <person name="Souza E.M."/>
        </authorList>
    </citation>
    <scope>NUCLEOTIDE SEQUENCE [LARGE SCALE GENOMIC DNA]</scope>
    <source>
        <strain evidence="1 2">CBS 131958</strain>
    </source>
</reference>
<dbReference type="Gene3D" id="3.10.180.10">
    <property type="entry name" value="2,3-Dihydroxybiphenyl 1,2-Dioxygenase, domain 1"/>
    <property type="match status" value="1"/>
</dbReference>
<dbReference type="OrthoDB" id="10249419at2759"/>
<evidence type="ECO:0000313" key="1">
    <source>
        <dbReference type="EMBL" id="KPI44274.1"/>
    </source>
</evidence>
<dbReference type="GeneID" id="28740859"/>
<protein>
    <recommendedName>
        <fullName evidence="3">VOC domain-containing protein</fullName>
    </recommendedName>
</protein>
<dbReference type="SUPFAM" id="SSF54593">
    <property type="entry name" value="Glyoxalase/Bleomycin resistance protein/Dihydroxybiphenyl dioxygenase"/>
    <property type="match status" value="1"/>
</dbReference>
<dbReference type="AlphaFoldDB" id="A0A0N1HZL1"/>
<comment type="caution">
    <text evidence="1">The sequence shown here is derived from an EMBL/GenBank/DDBJ whole genome shotgun (WGS) entry which is preliminary data.</text>
</comment>
<dbReference type="STRING" id="1664694.A0A0N1HZL1"/>
<dbReference type="RefSeq" id="XP_018004237.1">
    <property type="nucleotide sequence ID" value="XM_018148979.1"/>
</dbReference>
<evidence type="ECO:0000313" key="2">
    <source>
        <dbReference type="Proteomes" id="UP000038010"/>
    </source>
</evidence>
<dbReference type="Proteomes" id="UP000038010">
    <property type="component" value="Unassembled WGS sequence"/>
</dbReference>
<keyword evidence="2" id="KW-1185">Reference proteome</keyword>
<dbReference type="PANTHER" id="PTHR35006">
    <property type="entry name" value="GLYOXALASE FAMILY PROTEIN (AFU_ORTHOLOGUE AFUA_5G14830)"/>
    <property type="match status" value="1"/>
</dbReference>
<dbReference type="CDD" id="cd07262">
    <property type="entry name" value="VOC_like"/>
    <property type="match status" value="1"/>
</dbReference>
<dbReference type="InterPro" id="IPR029068">
    <property type="entry name" value="Glyas_Bleomycin-R_OHBP_Dase"/>
</dbReference>
<proteinExistence type="predicted"/>
<accession>A0A0N1HZL1</accession>
<gene>
    <name evidence="1" type="ORF">AB675_8527</name>
</gene>